<comment type="caution">
    <text evidence="1">The sequence shown here is derived from an EMBL/GenBank/DDBJ whole genome shotgun (WGS) entry which is preliminary data.</text>
</comment>
<dbReference type="Proteomes" id="UP000658514">
    <property type="component" value="Unassembled WGS sequence"/>
</dbReference>
<dbReference type="SUPFAM" id="SSF49299">
    <property type="entry name" value="PKD domain"/>
    <property type="match status" value="1"/>
</dbReference>
<dbReference type="CDD" id="cd00146">
    <property type="entry name" value="PKD"/>
    <property type="match status" value="1"/>
</dbReference>
<dbReference type="Pfam" id="PF22352">
    <property type="entry name" value="K319L-like_PKD"/>
    <property type="match status" value="1"/>
</dbReference>
<evidence type="ECO:0000313" key="2">
    <source>
        <dbReference type="Proteomes" id="UP000658514"/>
    </source>
</evidence>
<reference evidence="1 2" key="1">
    <citation type="journal article" date="2020" name="ISME J.">
        <title>Comparative genomics reveals insights into cyanobacterial evolution and habitat adaptation.</title>
        <authorList>
            <person name="Chen M.Y."/>
            <person name="Teng W.K."/>
            <person name="Zhao L."/>
            <person name="Hu C.X."/>
            <person name="Zhou Y.K."/>
            <person name="Han B.P."/>
            <person name="Song L.R."/>
            <person name="Shu W.S."/>
        </authorList>
    </citation>
    <scope>NUCLEOTIDE SEQUENCE [LARGE SCALE GENOMIC DNA]</scope>
    <source>
        <strain evidence="1 2">FACHB-288</strain>
    </source>
</reference>
<gene>
    <name evidence="1" type="ORF">H6G24_30170</name>
</gene>
<name>A0ABR8AKC2_9CYAN</name>
<evidence type="ECO:0000313" key="1">
    <source>
        <dbReference type="EMBL" id="MBD2199690.1"/>
    </source>
</evidence>
<keyword evidence="2" id="KW-1185">Reference proteome</keyword>
<dbReference type="SUPFAM" id="SSF75011">
    <property type="entry name" value="3-carboxy-cis,cis-mucoante lactonizing enzyme"/>
    <property type="match status" value="1"/>
</dbReference>
<proteinExistence type="predicted"/>
<protein>
    <recommendedName>
        <fullName evidence="3">PKD domain-containing protein</fullName>
    </recommendedName>
</protein>
<dbReference type="EMBL" id="JACJQH010000065">
    <property type="protein sequence ID" value="MBD2199690.1"/>
    <property type="molecule type" value="Genomic_DNA"/>
</dbReference>
<evidence type="ECO:0008006" key="3">
    <source>
        <dbReference type="Google" id="ProtNLM"/>
    </source>
</evidence>
<dbReference type="RefSeq" id="WP_190549420.1">
    <property type="nucleotide sequence ID" value="NZ_CAWPNO010000101.1"/>
</dbReference>
<sequence length="937" mass="99935">MPKNKDLDNFSPLQLVQIFDDRVNGVELPAPESLAYSHKAKRFFAIEKNQIIAIDSQQGRDSKRSNKNIQAGLLDKSLIVQDDKFERLLVLTPKQQLIAIAINSDGSLNPNQQISFALPKSISKVLDITIEPDTGRLFLLQKNTIISILPDSLGSFAKAEVVQIPLPSGIKHAKHIAFDVSTGNLHVLSFPKEQKLYEINQKGELLAIRDASQLGLKQPTDLLFAPTSDTTDASSRQNLFVADATSAPITELSLTAVQTTAAPTTKAYLVRATATKVLSSSPWSNSSPDPSGITYLPSSNTLLMVDGEVDEMPNIFVNSNVFEVKLDGTPVRSGSTTSYTKEPTGISFNPNTGRIFISSDDDRRIYEIALGADGKFGTADDVKVGEVDTSIFKIINNNQSAGTDVEDVVYVNDLSRGIKALFLAGGVDSEIYRVNPGADGKFGTTDDVYSSFDTAIMGLTDVEGIAYNSANGHLYALGNPDNLLFEMTVGGTLVQTIDISAANPLNPAGLVFAPGSKTPSATNLYIVARGVDNDSDPNENDGFLYEFTLTNKPPAVEAGNNQTVAVNTVSLDGTVTDSGAIAFSKWTKLSGPGNVTFGNANAIDTTATFSQPGTYVLRLTAADSELTAQDEVIINYNSSFYVSSVDAGTISSANSSTGVAFDYGDEDILKYDSISKKWSIFFDGSQVGLNQTNQNNENLAVDIDAFHIVRNTDNSINSILFSLDYNSKATSLTLPGGLVVTNTDIVRFTPSSATSWGSNTAGTYSLYFRGANVGLGEKLNPVSNPSDNGENIDAFSILPDGRLLMSFTGSPSLPGVNGRVINGNDEDLFVFTATNTGANTAGTWAPYFDGSDLDLNTNSDEDIDAIWVDNGSNIYLSTRRNYGAIGANTTISGNGNTIFTFIPNSIGLNTSGDLIQFWDGTAAGLNATNSIDGFAVG</sequence>
<dbReference type="Gene3D" id="2.60.40.10">
    <property type="entry name" value="Immunoglobulins"/>
    <property type="match status" value="1"/>
</dbReference>
<accession>A0ABR8AKC2</accession>
<dbReference type="InterPro" id="IPR013783">
    <property type="entry name" value="Ig-like_fold"/>
</dbReference>
<dbReference type="InterPro" id="IPR035986">
    <property type="entry name" value="PKD_dom_sf"/>
</dbReference>
<organism evidence="1 2">
    <name type="scientific">Calothrix parietina FACHB-288</name>
    <dbReference type="NCBI Taxonomy" id="2692896"/>
    <lineage>
        <taxon>Bacteria</taxon>
        <taxon>Bacillati</taxon>
        <taxon>Cyanobacteriota</taxon>
        <taxon>Cyanophyceae</taxon>
        <taxon>Nostocales</taxon>
        <taxon>Calotrichaceae</taxon>
        <taxon>Calothrix</taxon>
    </lineage>
</organism>